<protein>
    <submittedName>
        <fullName evidence="1">Putative AraC family transcriptional regulator</fullName>
    </submittedName>
</protein>
<gene>
    <name evidence="1" type="ORF">KL86SPO_40091</name>
</gene>
<organism evidence="1">
    <name type="scientific">uncultured Sporomusa sp</name>
    <dbReference type="NCBI Taxonomy" id="307249"/>
    <lineage>
        <taxon>Bacteria</taxon>
        <taxon>Bacillati</taxon>
        <taxon>Bacillota</taxon>
        <taxon>Negativicutes</taxon>
        <taxon>Selenomonadales</taxon>
        <taxon>Sporomusaceae</taxon>
        <taxon>Sporomusa</taxon>
        <taxon>environmental samples</taxon>
    </lineage>
</organism>
<sequence length="232" mass="27284">MHLHITNGSILKTYLETKGISGQKVIAFNESMITGECAETIFSEEFFQLRAKTLQVPYERYDELTVTELDELVSHSYEEIILWFDADMFCQMNILTLCAYLDASNYQGEVYLHIIRQDFWQYDSLQDIILISYQINPAGYYEIYREVLLQRRPAREKYPVFAELNAGINLYTNYISANSDIRLAITKMVKENKDKPFVIKEINEKYPHYGIGDYNIQLIYRDIVDTIQLNMD</sequence>
<dbReference type="RefSeq" id="WP_288184585.1">
    <property type="nucleotide sequence ID" value="NZ_LT608335.1"/>
</dbReference>
<evidence type="ECO:0000313" key="1">
    <source>
        <dbReference type="EMBL" id="SCM81607.1"/>
    </source>
</evidence>
<name>A0A212LVX4_9FIRM</name>
<reference evidence="1" key="1">
    <citation type="submission" date="2016-08" db="EMBL/GenBank/DDBJ databases">
        <authorList>
            <person name="Seilhamer J.J."/>
        </authorList>
    </citation>
    <scope>NUCLEOTIDE SEQUENCE</scope>
    <source>
        <strain evidence="1">86</strain>
    </source>
</reference>
<dbReference type="AlphaFoldDB" id="A0A212LVX4"/>
<dbReference type="EMBL" id="FMJE01000004">
    <property type="protein sequence ID" value="SCM81607.1"/>
    <property type="molecule type" value="Genomic_DNA"/>
</dbReference>
<proteinExistence type="predicted"/>
<accession>A0A212LVX4</accession>